<feature type="domain" description="Fibronectin type-III" evidence="3">
    <location>
        <begin position="537"/>
        <end position="619"/>
    </location>
</feature>
<dbReference type="InterPro" id="IPR003961">
    <property type="entry name" value="FN3_dom"/>
</dbReference>
<dbReference type="InterPro" id="IPR026444">
    <property type="entry name" value="Secre_tail"/>
</dbReference>
<reference evidence="4 5" key="1">
    <citation type="submission" date="2020-04" db="EMBL/GenBank/DDBJ databases">
        <title>Flammeovirga sp. SR4, a novel species isolated from seawater.</title>
        <authorList>
            <person name="Wang X."/>
        </authorList>
    </citation>
    <scope>NUCLEOTIDE SEQUENCE [LARGE SCALE GENOMIC DNA]</scope>
    <source>
        <strain evidence="4 5">ATCC 23126</strain>
    </source>
</reference>
<evidence type="ECO:0000259" key="3">
    <source>
        <dbReference type="PROSITE" id="PS50853"/>
    </source>
</evidence>
<dbReference type="InterPro" id="IPR006626">
    <property type="entry name" value="PbH1"/>
</dbReference>
<dbReference type="SMART" id="SM00710">
    <property type="entry name" value="PbH1"/>
    <property type="match status" value="18"/>
</dbReference>
<accession>A0A7X9RXN4</accession>
<evidence type="ECO:0000313" key="5">
    <source>
        <dbReference type="Proteomes" id="UP000576082"/>
    </source>
</evidence>
<dbReference type="SUPFAM" id="SSF51126">
    <property type="entry name" value="Pectin lyase-like"/>
    <property type="match status" value="4"/>
</dbReference>
<dbReference type="Gene3D" id="2.60.40.10">
    <property type="entry name" value="Immunoglobulins"/>
    <property type="match status" value="8"/>
</dbReference>
<feature type="chain" id="PRO_5031006598" evidence="2">
    <location>
        <begin position="20"/>
        <end position="2501"/>
    </location>
</feature>
<comment type="caution">
    <text evidence="4">The sequence shown here is derived from an EMBL/GenBank/DDBJ whole genome shotgun (WGS) entry which is preliminary data.</text>
</comment>
<dbReference type="SUPFAM" id="SSF49265">
    <property type="entry name" value="Fibronectin type III"/>
    <property type="match status" value="4"/>
</dbReference>
<evidence type="ECO:0000256" key="1">
    <source>
        <dbReference type="ARBA" id="ARBA00022737"/>
    </source>
</evidence>
<keyword evidence="5" id="KW-1185">Reference proteome</keyword>
<dbReference type="EMBL" id="JABANE010000069">
    <property type="protein sequence ID" value="NME70626.1"/>
    <property type="molecule type" value="Genomic_DNA"/>
</dbReference>
<feature type="domain" description="Fibronectin type-III" evidence="3">
    <location>
        <begin position="445"/>
        <end position="533"/>
    </location>
</feature>
<keyword evidence="1" id="KW-0677">Repeat</keyword>
<feature type="domain" description="Fibronectin type-III" evidence="3">
    <location>
        <begin position="2248"/>
        <end position="2335"/>
    </location>
</feature>
<keyword evidence="2" id="KW-0732">Signal</keyword>
<dbReference type="InterPro" id="IPR011050">
    <property type="entry name" value="Pectin_lyase_fold/virulence"/>
</dbReference>
<name>A0A7X9RXN4_9BACT</name>
<proteinExistence type="predicted"/>
<dbReference type="InterPro" id="IPR050991">
    <property type="entry name" value="ECM_Regulatory_Proteins"/>
</dbReference>
<dbReference type="SMART" id="SM00060">
    <property type="entry name" value="FN3"/>
    <property type="match status" value="8"/>
</dbReference>
<protein>
    <submittedName>
        <fullName evidence="4">T9SS type A sorting domain-containing protein</fullName>
    </submittedName>
</protein>
<dbReference type="RefSeq" id="WP_169658858.1">
    <property type="nucleotide sequence ID" value="NZ_JABANE010000069.1"/>
</dbReference>
<dbReference type="InterPro" id="IPR013783">
    <property type="entry name" value="Ig-like_fold"/>
</dbReference>
<dbReference type="Gene3D" id="2.160.20.10">
    <property type="entry name" value="Single-stranded right-handed beta-helix, Pectin lyase-like"/>
    <property type="match status" value="4"/>
</dbReference>
<dbReference type="PANTHER" id="PTHR46708:SF2">
    <property type="entry name" value="FIBRONECTIN TYPE-III DOMAIN-CONTAINING PROTEIN"/>
    <property type="match status" value="1"/>
</dbReference>
<feature type="domain" description="Fibronectin type-III" evidence="3">
    <location>
        <begin position="1644"/>
        <end position="1732"/>
    </location>
</feature>
<dbReference type="InterPro" id="IPR036116">
    <property type="entry name" value="FN3_sf"/>
</dbReference>
<feature type="domain" description="Fibronectin type-III" evidence="3">
    <location>
        <begin position="2337"/>
        <end position="2419"/>
    </location>
</feature>
<evidence type="ECO:0000256" key="2">
    <source>
        <dbReference type="SAM" id="SignalP"/>
    </source>
</evidence>
<feature type="domain" description="Fibronectin type-III" evidence="3">
    <location>
        <begin position="1041"/>
        <end position="1128"/>
    </location>
</feature>
<evidence type="ECO:0000313" key="4">
    <source>
        <dbReference type="EMBL" id="NME70626.1"/>
    </source>
</evidence>
<organism evidence="4 5">
    <name type="scientific">Flammeovirga aprica JL-4</name>
    <dbReference type="NCBI Taxonomy" id="694437"/>
    <lineage>
        <taxon>Bacteria</taxon>
        <taxon>Pseudomonadati</taxon>
        <taxon>Bacteroidota</taxon>
        <taxon>Cytophagia</taxon>
        <taxon>Cytophagales</taxon>
        <taxon>Flammeovirgaceae</taxon>
        <taxon>Flammeovirga</taxon>
    </lineage>
</organism>
<gene>
    <name evidence="4" type="ORF">HHU12_21800</name>
</gene>
<dbReference type="InterPro" id="IPR012334">
    <property type="entry name" value="Pectin_lyas_fold"/>
</dbReference>
<feature type="domain" description="Fibronectin type-III" evidence="3">
    <location>
        <begin position="1137"/>
        <end position="1219"/>
    </location>
</feature>
<dbReference type="Proteomes" id="UP000576082">
    <property type="component" value="Unassembled WGS sequence"/>
</dbReference>
<dbReference type="CDD" id="cd00063">
    <property type="entry name" value="FN3"/>
    <property type="match status" value="8"/>
</dbReference>
<dbReference type="PROSITE" id="PS50853">
    <property type="entry name" value="FN3"/>
    <property type="match status" value="8"/>
</dbReference>
<feature type="signal peptide" evidence="2">
    <location>
        <begin position="1"/>
        <end position="19"/>
    </location>
</feature>
<sequence>MNKKILFYLFILFTQVSLAKDIYVSADGSNSNGGTSLADAVADLKTAFEKSAHDDVIYVDGTAGTIYNPVAFGIAKRLTIIGQNNAIIDAKLEDGSRNKIFNYTHKTDDATLSIENITFLNGDGNFNGAAQQGGGFLINSTGVLTFKNCNFKGHTAPKHGGVFAIQQGTVNFEGCVFEENTLASSNGGVIYSECTLPVEINISECLFYKNAVDSHGGAIALIFKVPDSNSKKLSIKNSTFYQNSVGLTGGMLYVSDAGAGVVELENVTVVENTTQGNADNCGGLKFNNPNVSYLIENSLIYENKTFANGEAISDLSMHDDASITIKSSIFGAILKNDIVIIEDTSNPKTSVDEKSVYGSITSATNENVPDITLTYNAEIGVVSFASDALPVNFADASLLSGSEGHSLLTDQLGLVRRVVNNAVDAGAYQLDAVASVTEVLNDNTPPTDPSNIVFSSITETSFEASWDASTDDVMFGHYEVQLNDNPTVVTTDLSLTFNDLTANTDYTVKVKALDYNGNTSQVVQANQTTAGKVVPVVPTDLKADNITSTTAELSWASTVDAGLMYVITVGTEEFTTAVLEYKLENLEPATEYTVTVKSKNADGEESLESTPVKFTTSSYIPQTYYVRADGLEENDGLGPDTALPTLLLAYNKAVDGDVIIIDGVLDYSKSMGIQKNLTIKGINNATLDAKGTVKFFNIANPEEGSYLTLENIHFKNGNGSYNGTSNQIGGALLINSPAVVTISGCTFEGNSASLNGGVIAIQKGELRIKKSVFDNNSTISDGGSTPSGGVIFLSATTNSTKLSIDQSAFKNNNSANHGGVLHVETNASNGHTFDISIENSTIYGNQTANAGGAMFFGNKGAGTLNMVNVTIANNKTTSNGVNSGGVRCINEDLVTTINNTLIFDNKSNFGLGTEVMSDLSTNKSANFTLNHSIVGAIVVTDVELLKGANNLYGEVSGSTNTNVPAITLDPINEHNVVAFAADALPVDFGMASLLSAKPTHGAFKVDQLDNVRTVVDGKIDCGAYQINGVANIDDVLNDTEAPSAVTNILFSEVTFNSFEVAWNASTDNVGMSHYMIQLNEESPVKVMGTSYKFEELMAETDYVVKVSAVDLAGNTSQQASETIKTDEAPSSFPTPVVPADVKVDLITQTEATVTWADPEVAGLSFEVMIGDDMYETTDFTYKIEGLTANTKYEVTVLSKNENNEKSVASDAVEFTTLEEESQEPKTLYVSAGGDDTQDGLTESTALASLNKAIELSNAKDKIIINGTIVHTQTVIINKQLTLEGLNNATIDAGNTSKIFTFTDGTEGTSLVVENIKFINANGMTDGVAEVGGAISMSSVGELKFMNCSFENNSSSRPGGALGIQNGTVNIYGSSFINNSTVKVGDDSPNGGAILITSGSNDVFLNVYESYFKGNSSVNHGGAITMEVTANTNNVFMQNTTIADNSAANAGGAIFIGNQGNGLLKLENVTVSGNSNTANSGNSGGIRIVNTSIDVQVNNSLIAHNLSNYGTNNEVYSDFSIGLNPNVTVNSSIITAVVVSDKHGTINTDDNVQYGTVEGTALENTPEIVLEAINENGVIGFSPEALAAGFAKSALMTGSDEHNLLVDQLGLVRALRNGRIDCGAYQLDGKYDLATVLTDNANPTAVSDLKISKLEVKSLEIEWIAATDDIGLSFYTLTLNDGEDIFVNPEATSYTFGGLEPETAYTVKVIAHDFAGKQSEVQEVSGTTESVPDEYPTPIVPTNVTVKDITKTSATVTWDDLQVDGLSYIVILGDKTYASDNNSITIEDLTEGTSYTVSVVSVNIVEEQSAPSEAVNFTTDEDTGTDPNAKEIFVSATGDNNNDGLSLDNAVVDLITAYNLANDGDKIIIDGAVEHKVFLGISKQLEIIGQNNASLDAGNATKFFNFTGETNEASLVIENIHFKNANGVVDGVAQLGGAILINTEGKLVIRNCTFENNATTKSGGALAIQSGTVDIIASSLIGNEVISEGDGKPSGGAIVVNSNSAEVNLNIYQSLIKDNVSATHGGAIIIESTNNPNNVFIQNSTIYNNSTVNAGGAIFAGNQGAGKLILENNTITKNYTLNNTGNCGGIRVVNLNLDIVINNSIVYDNKSNFGVANEVVSDLSIGLTDKAVVNSSILGTLVESNSNGTFTGDGRTKYGTVAGTTTADIPVLSLLDIDERGVVGFATNALPVAFAKVELYTRSESHNFLADQLDYLRISKEGYIDCGAYQLDGTVKVSDIENDKEAPTVPTNITFPIVTPNAITIKWDASTDDVAVSHYLISINGQEPVVANSTSYTFTDLQELTLYTFTLKAVDYVNNMSEEATAQQETDGVRIPLTPKDVTVNNVTASTAQVNWTVENTKGLTYIVNLQGEWFETSETTFKLTGLDNDREYSVTIFSKNIEGDLSEESEVVFFTTLPDDVTSVDPVAGPQVKAYPNPSAQEMTVEVELSKFNVEVYDLSGRKVYGLEDVNQAFKLKLNTGVYVLRILSNEHILTKRIVFN</sequence>
<feature type="domain" description="Fibronectin type-III" evidence="3">
    <location>
        <begin position="1739"/>
        <end position="1821"/>
    </location>
</feature>
<dbReference type="NCBIfam" id="TIGR04183">
    <property type="entry name" value="Por_Secre_tail"/>
    <property type="match status" value="1"/>
</dbReference>
<dbReference type="PANTHER" id="PTHR46708">
    <property type="entry name" value="TENASCIN"/>
    <property type="match status" value="1"/>
</dbReference>
<dbReference type="Pfam" id="PF18962">
    <property type="entry name" value="Por_Secre_tail"/>
    <property type="match status" value="1"/>
</dbReference>
<dbReference type="Pfam" id="PF00041">
    <property type="entry name" value="fn3"/>
    <property type="match status" value="7"/>
</dbReference>